<dbReference type="InterPro" id="IPR006554">
    <property type="entry name" value="Helicase-like_DEXD_c2"/>
</dbReference>
<dbReference type="GO" id="GO:0016818">
    <property type="term" value="F:hydrolase activity, acting on acid anhydrides, in phosphorus-containing anhydrides"/>
    <property type="evidence" value="ECO:0007669"/>
    <property type="project" value="InterPro"/>
</dbReference>
<evidence type="ECO:0000256" key="3">
    <source>
        <dbReference type="ARBA" id="ARBA00022741"/>
    </source>
</evidence>
<keyword evidence="2" id="KW-0479">Metal-binding</keyword>
<gene>
    <name evidence="15" type="ORF">CFK37_19060</name>
</gene>
<dbReference type="GO" id="GO:0046872">
    <property type="term" value="F:metal ion binding"/>
    <property type="evidence" value="ECO:0007669"/>
    <property type="project" value="UniProtKB-KW"/>
</dbReference>
<keyword evidence="6 15" id="KW-0347">Helicase</keyword>
<dbReference type="GO" id="GO:0003678">
    <property type="term" value="F:DNA helicase activity"/>
    <property type="evidence" value="ECO:0007669"/>
    <property type="project" value="InterPro"/>
</dbReference>
<dbReference type="KEGG" id="vil:CFK37_19060"/>
<keyword evidence="8" id="KW-0408">Iron</keyword>
<dbReference type="EMBL" id="CP022315">
    <property type="protein sequence ID" value="ASK64104.1"/>
    <property type="molecule type" value="Genomic_DNA"/>
</dbReference>
<evidence type="ECO:0000256" key="2">
    <source>
        <dbReference type="ARBA" id="ARBA00022723"/>
    </source>
</evidence>
<evidence type="ECO:0000256" key="11">
    <source>
        <dbReference type="ARBA" id="ARBA00023204"/>
    </source>
</evidence>
<dbReference type="PANTHER" id="PTHR11472:SF34">
    <property type="entry name" value="REGULATOR OF TELOMERE ELONGATION HELICASE 1"/>
    <property type="match status" value="1"/>
</dbReference>
<dbReference type="InterPro" id="IPR011604">
    <property type="entry name" value="PDDEXK-like_dom_sf"/>
</dbReference>
<reference evidence="15 16" key="1">
    <citation type="submission" date="2017-07" db="EMBL/GenBank/DDBJ databases">
        <title>Virgibacillus sp. LM2416.</title>
        <authorList>
            <person name="Tak E.J."/>
            <person name="Bae J.-W."/>
        </authorList>
    </citation>
    <scope>NUCLEOTIDE SEQUENCE [LARGE SCALE GENOMIC DNA]</scope>
    <source>
        <strain evidence="15 16">LM2416</strain>
    </source>
</reference>
<dbReference type="InterPro" id="IPR027417">
    <property type="entry name" value="P-loop_NTPase"/>
</dbReference>
<dbReference type="PROSITE" id="PS51193">
    <property type="entry name" value="HELICASE_ATP_BIND_2"/>
    <property type="match status" value="1"/>
</dbReference>
<keyword evidence="12" id="KW-0413">Isomerase</keyword>
<dbReference type="GO" id="GO:0003677">
    <property type="term" value="F:DNA binding"/>
    <property type="evidence" value="ECO:0007669"/>
    <property type="project" value="UniProtKB-KW"/>
</dbReference>
<sequence length="769" mass="88010">MTKLKTEGAKHLHLSARGLVEYVFRSGSIETGFRSTTPLVDGTKAHQKIQKTYGKNDQKEVYLQTKISYNDITFQIDGRCDGLLKNDDGPSIVIDEIKSTSGPLDLITEETYPVHWAQAFVYGYIYTTDNNLENITIQLTYVHLQSEQQKKFQRKMTRQELADFLMDMISQYTPYAKLRMELLEKRNASTKKLAFPFDNYREGQRKLAGAVFKTIQEKKTLFTKASTGIGKTISTIFPAVKAISEGHLERIFYLTAKTITRTAAEETFRILQEKGLQLTVVTITAKQKICFQKEVNCDKAECPFANGYYDRINGAVLDILQHESILTRSVIETYARKHTVCPFEFSLDLAYAADVVICDYNYIFDPRVSLQRLFDEQRKKTALLIDEAHNLVDRAREMYSATVNRADFLALYQEYKASKEVIAKSAKAVSDHLLAKKKQNQIPERELDGKLVRAVNAFAYDAEEELRHGGDADELLLNTYFAGQSFVKIADLYDKRFTSYVTVEGDDIALKLFCLDPSHQLKRMGKGFRSKIFFSATLTPAGYYMDLLGGQEEDYVLSIPSPFEREYAEVIIQPLSTRFRDRERTLDPMVAFITDLLAKREGNFLVFFSSYTYMKMVYERFAIAAPKVQTIVQHGQMSEIDREVFLEAFEEKDDRKERLVGFAVLGGIFSEGVDLKGNRLQGVIIVGVGLPQIGLERDIIKDYFQANGHHGYDYAYVYPGMNKVLQAGGRLIRTDTDRGTIALIDDRFLQPKYQTMLPYEWQHWVQSPR</sequence>
<keyword evidence="16" id="KW-1185">Reference proteome</keyword>
<evidence type="ECO:0000256" key="12">
    <source>
        <dbReference type="ARBA" id="ARBA00023235"/>
    </source>
</evidence>
<evidence type="ECO:0000313" key="15">
    <source>
        <dbReference type="EMBL" id="ASK64104.1"/>
    </source>
</evidence>
<dbReference type="OrthoDB" id="9765586at2"/>
<keyword evidence="7" id="KW-0067">ATP-binding</keyword>
<comment type="similarity">
    <text evidence="13">Belongs to the helicase family. DinG subfamily.</text>
</comment>
<evidence type="ECO:0000256" key="8">
    <source>
        <dbReference type="ARBA" id="ARBA00023004"/>
    </source>
</evidence>
<dbReference type="SUPFAM" id="SSF52540">
    <property type="entry name" value="P-loop containing nucleoside triphosphate hydrolases"/>
    <property type="match status" value="2"/>
</dbReference>
<protein>
    <submittedName>
        <fullName evidence="15">ATP-dependent helicase</fullName>
    </submittedName>
</protein>
<dbReference type="InterPro" id="IPR006555">
    <property type="entry name" value="ATP-dep_Helicase_C"/>
</dbReference>
<dbReference type="InterPro" id="IPR014013">
    <property type="entry name" value="Helic_SF1/SF2_ATP-bd_DinG/Rad3"/>
</dbReference>
<dbReference type="GO" id="GO:0006281">
    <property type="term" value="P:DNA repair"/>
    <property type="evidence" value="ECO:0007669"/>
    <property type="project" value="UniProtKB-KW"/>
</dbReference>
<dbReference type="InterPro" id="IPR045028">
    <property type="entry name" value="DinG/Rad3-like"/>
</dbReference>
<evidence type="ECO:0000256" key="6">
    <source>
        <dbReference type="ARBA" id="ARBA00022806"/>
    </source>
</evidence>
<evidence type="ECO:0000313" key="16">
    <source>
        <dbReference type="Proteomes" id="UP000198312"/>
    </source>
</evidence>
<keyword evidence="5" id="KW-0378">Hydrolase</keyword>
<dbReference type="Pfam" id="PF13307">
    <property type="entry name" value="Helicase_C_2"/>
    <property type="match status" value="1"/>
</dbReference>
<dbReference type="Proteomes" id="UP000198312">
    <property type="component" value="Chromosome"/>
</dbReference>
<dbReference type="GO" id="GO:0051539">
    <property type="term" value="F:4 iron, 4 sulfur cluster binding"/>
    <property type="evidence" value="ECO:0007669"/>
    <property type="project" value="UniProtKB-KW"/>
</dbReference>
<evidence type="ECO:0000259" key="14">
    <source>
        <dbReference type="PROSITE" id="PS51193"/>
    </source>
</evidence>
<keyword evidence="4" id="KW-0227">DNA damage</keyword>
<name>A0A220U723_9BACI</name>
<evidence type="ECO:0000256" key="13">
    <source>
        <dbReference type="ARBA" id="ARBA00038058"/>
    </source>
</evidence>
<dbReference type="SMART" id="SM00488">
    <property type="entry name" value="DEXDc2"/>
    <property type="match status" value="1"/>
</dbReference>
<dbReference type="Gene3D" id="3.40.50.300">
    <property type="entry name" value="P-loop containing nucleotide triphosphate hydrolases"/>
    <property type="match status" value="2"/>
</dbReference>
<evidence type="ECO:0000256" key="7">
    <source>
        <dbReference type="ARBA" id="ARBA00022840"/>
    </source>
</evidence>
<proteinExistence type="inferred from homology"/>
<keyword evidence="11" id="KW-0234">DNA repair</keyword>
<evidence type="ECO:0000256" key="1">
    <source>
        <dbReference type="ARBA" id="ARBA00022485"/>
    </source>
</evidence>
<dbReference type="AlphaFoldDB" id="A0A220U723"/>
<dbReference type="Gene3D" id="1.10.275.30">
    <property type="match status" value="1"/>
</dbReference>
<feature type="domain" description="Helicase ATP-binding" evidence="14">
    <location>
        <begin position="190"/>
        <end position="454"/>
    </location>
</feature>
<dbReference type="InterPro" id="IPR010614">
    <property type="entry name" value="RAD3-like_helicase_DEAD"/>
</dbReference>
<dbReference type="PANTHER" id="PTHR11472">
    <property type="entry name" value="DNA REPAIR DEAD HELICASE RAD3/XP-D SUBFAMILY MEMBER"/>
    <property type="match status" value="1"/>
</dbReference>
<organism evidence="15 16">
    <name type="scientific">Virgibacillus phasianinus</name>
    <dbReference type="NCBI Taxonomy" id="2017483"/>
    <lineage>
        <taxon>Bacteria</taxon>
        <taxon>Bacillati</taxon>
        <taxon>Bacillota</taxon>
        <taxon>Bacilli</taxon>
        <taxon>Bacillales</taxon>
        <taxon>Bacillaceae</taxon>
        <taxon>Virgibacillus</taxon>
    </lineage>
</organism>
<keyword evidence="1" id="KW-0004">4Fe-4S</keyword>
<evidence type="ECO:0000256" key="10">
    <source>
        <dbReference type="ARBA" id="ARBA00023125"/>
    </source>
</evidence>
<evidence type="ECO:0000256" key="4">
    <source>
        <dbReference type="ARBA" id="ARBA00022763"/>
    </source>
</evidence>
<keyword evidence="10" id="KW-0238">DNA-binding</keyword>
<evidence type="ECO:0000256" key="9">
    <source>
        <dbReference type="ARBA" id="ARBA00023014"/>
    </source>
</evidence>
<dbReference type="GO" id="GO:0005524">
    <property type="term" value="F:ATP binding"/>
    <property type="evidence" value="ECO:0007669"/>
    <property type="project" value="UniProtKB-KW"/>
</dbReference>
<keyword evidence="3" id="KW-0547">Nucleotide-binding</keyword>
<accession>A0A220U723</accession>
<dbReference type="Pfam" id="PF06733">
    <property type="entry name" value="DEAD_2"/>
    <property type="match status" value="1"/>
</dbReference>
<evidence type="ECO:0000256" key="5">
    <source>
        <dbReference type="ARBA" id="ARBA00022801"/>
    </source>
</evidence>
<dbReference type="SMART" id="SM00491">
    <property type="entry name" value="HELICc2"/>
    <property type="match status" value="1"/>
</dbReference>
<dbReference type="Gene3D" id="3.90.320.10">
    <property type="match status" value="1"/>
</dbReference>
<keyword evidence="9" id="KW-0411">Iron-sulfur</keyword>
<dbReference type="RefSeq" id="WP_089063362.1">
    <property type="nucleotide sequence ID" value="NZ_CP022315.1"/>
</dbReference>